<keyword evidence="1" id="KW-0812">Transmembrane</keyword>
<dbReference type="AlphaFoldDB" id="F8EW16"/>
<feature type="transmembrane region" description="Helical" evidence="1">
    <location>
        <begin position="12"/>
        <end position="34"/>
    </location>
</feature>
<dbReference type="KEGG" id="zmp:Zymop_1536"/>
<proteinExistence type="predicted"/>
<protein>
    <submittedName>
        <fullName evidence="2">Uncharacterized protein</fullName>
    </submittedName>
</protein>
<dbReference type="PATRIC" id="fig|579138.3.peg.1628"/>
<name>F8EW16_ZYMMT</name>
<dbReference type="HOGENOM" id="CLU_1304474_0_0_5"/>
<reference evidence="2 3" key="1">
    <citation type="journal article" date="2011" name="J. Bacteriol.">
        <title>Genome sequence of the ethanol-producing Zymomonas mobilis subsp. pomaceae lectotype strain ATCC 29192.</title>
        <authorList>
            <person name="Kouvelis V.N."/>
            <person name="Davenport K.W."/>
            <person name="Brettin T.S."/>
            <person name="Bruce D."/>
            <person name="Detter C."/>
            <person name="Han C.S."/>
            <person name="Nolan M."/>
            <person name="Tapia R."/>
            <person name="Damoulaki A."/>
            <person name="Kyrpides N.C."/>
            <person name="Typas M.A."/>
            <person name="Pappas K.M."/>
        </authorList>
    </citation>
    <scope>NUCLEOTIDE SEQUENCE [LARGE SCALE GENOMIC DNA]</scope>
    <source>
        <strain evidence="3">ATCC 29192 / DSM 22645 / JCM 10191 / CCUG 17912 / NBRC 13757 / NCIMB 11200 / NRRL B-4491 / Barker I</strain>
    </source>
</reference>
<sequence>MEDNRNRELERLIELPALGEMLSIAAAAVSATSLRRRRRQRPFFHRSGIGCLGEDENRTGGNDSRLKEENPNIRLIAWAAAIAAGLNQLRATVELDEALQDAIELVPAHDRAKRSAKIAGEPMSYKPWHWQRFGRSQSKTCLSSLINVFRESRSTGYREMALVVSGAEETSPRPVQAFSSVHAQSTTLVLERQRCSIANHGEHSSDWKPKC</sequence>
<organism evidence="2 3">
    <name type="scientific">Zymomonas mobilis subsp. pomaceae (strain ATCC 29192 / DSM 22645 / JCM 10191 / CCUG 17912 / NBRC 13757 / NCIMB 11200 / NRRL B-4491 / Barker I)</name>
    <dbReference type="NCBI Taxonomy" id="579138"/>
    <lineage>
        <taxon>Bacteria</taxon>
        <taxon>Pseudomonadati</taxon>
        <taxon>Pseudomonadota</taxon>
        <taxon>Alphaproteobacteria</taxon>
        <taxon>Sphingomonadales</taxon>
        <taxon>Zymomonadaceae</taxon>
        <taxon>Zymomonas</taxon>
    </lineage>
</organism>
<keyword evidence="1" id="KW-1133">Transmembrane helix</keyword>
<keyword evidence="1" id="KW-0472">Membrane</keyword>
<evidence type="ECO:0000313" key="3">
    <source>
        <dbReference type="Proteomes" id="UP000000491"/>
    </source>
</evidence>
<evidence type="ECO:0000256" key="1">
    <source>
        <dbReference type="SAM" id="Phobius"/>
    </source>
</evidence>
<accession>F8EW16</accession>
<dbReference type="EMBL" id="CP002865">
    <property type="protein sequence ID" value="AEI38426.1"/>
    <property type="molecule type" value="Genomic_DNA"/>
</dbReference>
<gene>
    <name evidence="2" type="ordered locus">Zymop_1536</name>
</gene>
<dbReference type="Proteomes" id="UP000000491">
    <property type="component" value="Chromosome"/>
</dbReference>
<evidence type="ECO:0000313" key="2">
    <source>
        <dbReference type="EMBL" id="AEI38426.1"/>
    </source>
</evidence>